<evidence type="ECO:0000313" key="3">
    <source>
        <dbReference type="Proteomes" id="UP000799538"/>
    </source>
</evidence>
<dbReference type="EMBL" id="ML992562">
    <property type="protein sequence ID" value="KAF2218233.1"/>
    <property type="molecule type" value="Genomic_DNA"/>
</dbReference>
<evidence type="ECO:0000313" key="2">
    <source>
        <dbReference type="EMBL" id="KAF2218233.1"/>
    </source>
</evidence>
<keyword evidence="1" id="KW-0812">Transmembrane</keyword>
<organism evidence="2 3">
    <name type="scientific">Elsinoe ampelina</name>
    <dbReference type="NCBI Taxonomy" id="302913"/>
    <lineage>
        <taxon>Eukaryota</taxon>
        <taxon>Fungi</taxon>
        <taxon>Dikarya</taxon>
        <taxon>Ascomycota</taxon>
        <taxon>Pezizomycotina</taxon>
        <taxon>Dothideomycetes</taxon>
        <taxon>Dothideomycetidae</taxon>
        <taxon>Myriangiales</taxon>
        <taxon>Elsinoaceae</taxon>
        <taxon>Elsinoe</taxon>
    </lineage>
</organism>
<sequence length="87" mass="9802">MLFANLPFRRPLLQAIVPLLLTLLAAFVFFIALDLANSIYQVTQALIQLDLAEDKDPRTHGRAWLRDLPGILNAISCVLLVFAGWQR</sequence>
<reference evidence="3" key="1">
    <citation type="journal article" date="2020" name="Stud. Mycol.">
        <title>101 Dothideomycetes genomes: A test case for predicting lifestyles and emergence of pathogens.</title>
        <authorList>
            <person name="Haridas S."/>
            <person name="Albert R."/>
            <person name="Binder M."/>
            <person name="Bloem J."/>
            <person name="LaButti K."/>
            <person name="Salamov A."/>
            <person name="Andreopoulos B."/>
            <person name="Baker S."/>
            <person name="Barry K."/>
            <person name="Bills G."/>
            <person name="Bluhm B."/>
            <person name="Cannon C."/>
            <person name="Castanera R."/>
            <person name="Culley D."/>
            <person name="Daum C."/>
            <person name="Ezra D."/>
            <person name="Gonzalez J."/>
            <person name="Henrissat B."/>
            <person name="Kuo A."/>
            <person name="Liang C."/>
            <person name="Lipzen A."/>
            <person name="Lutzoni F."/>
            <person name="Magnuson J."/>
            <person name="Mondo S."/>
            <person name="Nolan M."/>
            <person name="Ohm R."/>
            <person name="Pangilinan J."/>
            <person name="Park H.-J."/>
            <person name="Ramirez L."/>
            <person name="Alfaro M."/>
            <person name="Sun H."/>
            <person name="Tritt A."/>
            <person name="Yoshinaga Y."/>
            <person name="Zwiers L.-H."/>
            <person name="Turgeon B."/>
            <person name="Goodwin S."/>
            <person name="Spatafora J."/>
            <person name="Crous P."/>
            <person name="Grigoriev I."/>
        </authorList>
    </citation>
    <scope>NUCLEOTIDE SEQUENCE [LARGE SCALE GENOMIC DNA]</scope>
    <source>
        <strain evidence="3">CECT 20119</strain>
    </source>
</reference>
<keyword evidence="1" id="KW-1133">Transmembrane helix</keyword>
<dbReference type="AlphaFoldDB" id="A0A6A6FXU1"/>
<name>A0A6A6FXU1_9PEZI</name>
<keyword evidence="1" id="KW-0472">Membrane</keyword>
<feature type="transmembrane region" description="Helical" evidence="1">
    <location>
        <begin position="68"/>
        <end position="85"/>
    </location>
</feature>
<feature type="transmembrane region" description="Helical" evidence="1">
    <location>
        <begin position="12"/>
        <end position="33"/>
    </location>
</feature>
<dbReference type="Proteomes" id="UP000799538">
    <property type="component" value="Unassembled WGS sequence"/>
</dbReference>
<dbReference type="OrthoDB" id="10495135at2759"/>
<gene>
    <name evidence="2" type="ORF">BDZ85DRAFT_270751</name>
</gene>
<evidence type="ECO:0000256" key="1">
    <source>
        <dbReference type="SAM" id="Phobius"/>
    </source>
</evidence>
<protein>
    <submittedName>
        <fullName evidence="2">Uncharacterized protein</fullName>
    </submittedName>
</protein>
<proteinExistence type="predicted"/>
<keyword evidence="3" id="KW-1185">Reference proteome</keyword>
<accession>A0A6A6FXU1</accession>